<gene>
    <name evidence="6" type="ORF">G3256_06700</name>
</gene>
<dbReference type="EC" id="6.3.4.15" evidence="3"/>
<dbReference type="Pfam" id="PF03099">
    <property type="entry name" value="BPL_LplA_LipB"/>
    <property type="match status" value="1"/>
</dbReference>
<name>A0A858SSH4_9RHOB</name>
<dbReference type="Proteomes" id="UP000503308">
    <property type="component" value="Chromosome"/>
</dbReference>
<keyword evidence="1 6" id="KW-0436">Ligase</keyword>
<evidence type="ECO:0000256" key="3">
    <source>
        <dbReference type="ARBA" id="ARBA00024227"/>
    </source>
</evidence>
<dbReference type="InterPro" id="IPR003142">
    <property type="entry name" value="BPL_C"/>
</dbReference>
<sequence length="249" mass="26502">MTVWPQAYGRYVKDAVGSTLDEGMRMAASHTAPFWVMAHRQTAARGRRGRPWSMPEGNFAATLMLRPEGAPGHVALRSFVMSLALYQAFIAVTGKPELFALKWPNDVLLNGGKVAGILLESAGRGGQADLLALGVGVNLVSAPGRDEVEEGAVLPVSLAAETGVSIGPEDFLLHLAAAYAVLEEQFTHFGFAPVRIAWLAHAARLGEVITARTGQDERTGTFEDVDGDGNLMLRTATGVTRVAAADVFF</sequence>
<keyword evidence="7" id="KW-1185">Reference proteome</keyword>
<dbReference type="PANTHER" id="PTHR12835">
    <property type="entry name" value="BIOTIN PROTEIN LIGASE"/>
    <property type="match status" value="1"/>
</dbReference>
<evidence type="ECO:0000256" key="1">
    <source>
        <dbReference type="ARBA" id="ARBA00022598"/>
    </source>
</evidence>
<accession>A0A858SSH4</accession>
<dbReference type="AlphaFoldDB" id="A0A858SSH4"/>
<dbReference type="SUPFAM" id="SSF55681">
    <property type="entry name" value="Class II aaRS and biotin synthetases"/>
    <property type="match status" value="1"/>
</dbReference>
<proteinExistence type="predicted"/>
<dbReference type="InterPro" id="IPR045864">
    <property type="entry name" value="aa-tRNA-synth_II/BPL/LPL"/>
</dbReference>
<dbReference type="InterPro" id="IPR004143">
    <property type="entry name" value="BPL_LPL_catalytic"/>
</dbReference>
<evidence type="ECO:0000313" key="7">
    <source>
        <dbReference type="Proteomes" id="UP000503308"/>
    </source>
</evidence>
<comment type="catalytic activity">
    <reaction evidence="4">
        <text>biotin + L-lysyl-[protein] + ATP = N(6)-biotinyl-L-lysyl-[protein] + AMP + diphosphate + H(+)</text>
        <dbReference type="Rhea" id="RHEA:11756"/>
        <dbReference type="Rhea" id="RHEA-COMP:9752"/>
        <dbReference type="Rhea" id="RHEA-COMP:10505"/>
        <dbReference type="ChEBI" id="CHEBI:15378"/>
        <dbReference type="ChEBI" id="CHEBI:29969"/>
        <dbReference type="ChEBI" id="CHEBI:30616"/>
        <dbReference type="ChEBI" id="CHEBI:33019"/>
        <dbReference type="ChEBI" id="CHEBI:57586"/>
        <dbReference type="ChEBI" id="CHEBI:83144"/>
        <dbReference type="ChEBI" id="CHEBI:456215"/>
        <dbReference type="EC" id="6.3.4.15"/>
    </reaction>
</comment>
<dbReference type="PANTHER" id="PTHR12835:SF5">
    <property type="entry name" value="BIOTIN--PROTEIN LIGASE"/>
    <property type="match status" value="1"/>
</dbReference>
<dbReference type="GO" id="GO:0005737">
    <property type="term" value="C:cytoplasm"/>
    <property type="evidence" value="ECO:0007669"/>
    <property type="project" value="TreeGrafter"/>
</dbReference>
<dbReference type="NCBIfam" id="TIGR00121">
    <property type="entry name" value="birA_ligase"/>
    <property type="match status" value="1"/>
</dbReference>
<organism evidence="6 7">
    <name type="scientific">Roseobacter ponti</name>
    <dbReference type="NCBI Taxonomy" id="1891787"/>
    <lineage>
        <taxon>Bacteria</taxon>
        <taxon>Pseudomonadati</taxon>
        <taxon>Pseudomonadota</taxon>
        <taxon>Alphaproteobacteria</taxon>
        <taxon>Rhodobacterales</taxon>
        <taxon>Roseobacteraceae</taxon>
        <taxon>Roseobacter</taxon>
    </lineage>
</organism>
<dbReference type="CDD" id="cd16442">
    <property type="entry name" value="BPL"/>
    <property type="match status" value="1"/>
</dbReference>
<evidence type="ECO:0000259" key="5">
    <source>
        <dbReference type="PROSITE" id="PS51733"/>
    </source>
</evidence>
<dbReference type="EMBL" id="CP048788">
    <property type="protein sequence ID" value="QJF50868.1"/>
    <property type="molecule type" value="Genomic_DNA"/>
</dbReference>
<evidence type="ECO:0000256" key="4">
    <source>
        <dbReference type="ARBA" id="ARBA00047846"/>
    </source>
</evidence>
<dbReference type="InterPro" id="IPR004408">
    <property type="entry name" value="Biotin_CoA_COase_ligase"/>
</dbReference>
<dbReference type="Pfam" id="PF02237">
    <property type="entry name" value="BPL_C"/>
    <property type="match status" value="1"/>
</dbReference>
<dbReference type="RefSeq" id="WP_169640084.1">
    <property type="nucleotide sequence ID" value="NZ_CP048788.1"/>
</dbReference>
<keyword evidence="2" id="KW-0092">Biotin</keyword>
<dbReference type="PROSITE" id="PS51733">
    <property type="entry name" value="BPL_LPL_CATALYTIC"/>
    <property type="match status" value="1"/>
</dbReference>
<dbReference type="GO" id="GO:0004077">
    <property type="term" value="F:biotin--[biotin carboxyl-carrier protein] ligase activity"/>
    <property type="evidence" value="ECO:0007669"/>
    <property type="project" value="UniProtKB-EC"/>
</dbReference>
<dbReference type="KEGG" id="rpon:G3256_06700"/>
<reference evidence="6 7" key="1">
    <citation type="submission" date="2020-02" db="EMBL/GenBank/DDBJ databases">
        <title>Genome sequence of Roseobacter ponti.</title>
        <authorList>
            <person name="Hollensteiner J."/>
            <person name="Schneider D."/>
            <person name="Poehlein A."/>
            <person name="Daniel R."/>
        </authorList>
    </citation>
    <scope>NUCLEOTIDE SEQUENCE [LARGE SCALE GENOMIC DNA]</scope>
    <source>
        <strain evidence="6 7">DSM 106830</strain>
    </source>
</reference>
<evidence type="ECO:0000256" key="2">
    <source>
        <dbReference type="ARBA" id="ARBA00023267"/>
    </source>
</evidence>
<evidence type="ECO:0000313" key="6">
    <source>
        <dbReference type="EMBL" id="QJF50868.1"/>
    </source>
</evidence>
<protein>
    <recommendedName>
        <fullName evidence="3">biotin--[biotin carboxyl-carrier protein] ligase</fullName>
        <ecNumber evidence="3">6.3.4.15</ecNumber>
    </recommendedName>
</protein>
<dbReference type="Gene3D" id="3.30.930.10">
    <property type="entry name" value="Bira Bifunctional Protein, Domain 2"/>
    <property type="match status" value="1"/>
</dbReference>
<dbReference type="Gene3D" id="2.30.30.100">
    <property type="match status" value="1"/>
</dbReference>
<feature type="domain" description="BPL/LPL catalytic" evidence="5">
    <location>
        <begin position="1"/>
        <end position="187"/>
    </location>
</feature>